<feature type="region of interest" description="Disordered" evidence="1">
    <location>
        <begin position="582"/>
        <end position="601"/>
    </location>
</feature>
<dbReference type="Pfam" id="PF26180">
    <property type="entry name" value="PAP-OAS1"/>
    <property type="match status" value="1"/>
</dbReference>
<evidence type="ECO:0000313" key="3">
    <source>
        <dbReference type="EMBL" id="LAC26265.1"/>
    </source>
</evidence>
<feature type="region of interest" description="Disordered" evidence="1">
    <location>
        <begin position="85"/>
        <end position="117"/>
    </location>
</feature>
<proteinExistence type="evidence at transcript level"/>
<dbReference type="SUPFAM" id="SSF81301">
    <property type="entry name" value="Nucleotidyltransferase"/>
    <property type="match status" value="1"/>
</dbReference>
<feature type="region of interest" description="Disordered" evidence="1">
    <location>
        <begin position="526"/>
        <end position="573"/>
    </location>
</feature>
<feature type="region of interest" description="Disordered" evidence="1">
    <location>
        <begin position="1407"/>
        <end position="1456"/>
    </location>
</feature>
<dbReference type="PANTHER" id="PTHR45979">
    <property type="entry name" value="PAP/OAS1 SUBSTRATE-BINDING DOMAIN SUPERFAMILY"/>
    <property type="match status" value="1"/>
</dbReference>
<evidence type="ECO:0000259" key="2">
    <source>
        <dbReference type="Pfam" id="PF26180"/>
    </source>
</evidence>
<dbReference type="PANTHER" id="PTHR45979:SF30">
    <property type="entry name" value="NUCLEOTIDYLTRANSFERASE"/>
    <property type="match status" value="1"/>
</dbReference>
<feature type="compositionally biased region" description="Basic residues" evidence="1">
    <location>
        <begin position="1414"/>
        <end position="1428"/>
    </location>
</feature>
<dbReference type="Gene3D" id="1.10.1410.10">
    <property type="match status" value="1"/>
</dbReference>
<feature type="compositionally biased region" description="Low complexity" evidence="1">
    <location>
        <begin position="555"/>
        <end position="567"/>
    </location>
</feature>
<dbReference type="InterPro" id="IPR043519">
    <property type="entry name" value="NT_sf"/>
</dbReference>
<organism evidence="3">
    <name type="scientific">Hirondellea gigas</name>
    <dbReference type="NCBI Taxonomy" id="1518452"/>
    <lineage>
        <taxon>Eukaryota</taxon>
        <taxon>Metazoa</taxon>
        <taxon>Ecdysozoa</taxon>
        <taxon>Arthropoda</taxon>
        <taxon>Crustacea</taxon>
        <taxon>Multicrustacea</taxon>
        <taxon>Malacostraca</taxon>
        <taxon>Eumalacostraca</taxon>
        <taxon>Peracarida</taxon>
        <taxon>Amphipoda</taxon>
        <taxon>Amphilochidea</taxon>
        <taxon>Lysianassida</taxon>
        <taxon>Lysianassidira</taxon>
        <taxon>Lysianassoidea</taxon>
        <taxon>Lysianassidae</taxon>
        <taxon>Hirondellea</taxon>
    </lineage>
</organism>
<protein>
    <recommendedName>
        <fullName evidence="2">PAP/OAS1 substrate-binding-related domain-containing protein</fullName>
    </recommendedName>
</protein>
<feature type="compositionally biased region" description="Pro residues" evidence="1">
    <location>
        <begin position="103"/>
        <end position="117"/>
    </location>
</feature>
<dbReference type="EMBL" id="IACT01007146">
    <property type="protein sequence ID" value="LAC26265.1"/>
    <property type="molecule type" value="mRNA"/>
</dbReference>
<dbReference type="Gene3D" id="3.30.460.10">
    <property type="entry name" value="Beta Polymerase, domain 2"/>
    <property type="match status" value="1"/>
</dbReference>
<name>A0A6A7G9I3_9CRUS</name>
<evidence type="ECO:0000256" key="1">
    <source>
        <dbReference type="SAM" id="MobiDB-lite"/>
    </source>
</evidence>
<feature type="region of interest" description="Disordered" evidence="1">
    <location>
        <begin position="132"/>
        <end position="167"/>
    </location>
</feature>
<dbReference type="SUPFAM" id="SSF81631">
    <property type="entry name" value="PAP/OAS1 substrate-binding domain"/>
    <property type="match status" value="1"/>
</dbReference>
<feature type="region of interest" description="Disordered" evidence="1">
    <location>
        <begin position="1365"/>
        <end position="1389"/>
    </location>
</feature>
<reference evidence="3" key="1">
    <citation type="submission" date="2017-11" db="EMBL/GenBank/DDBJ databases">
        <title>The sensing device of the deep-sea amphipod.</title>
        <authorList>
            <person name="Kobayashi H."/>
            <person name="Nagahama T."/>
            <person name="Arai W."/>
            <person name="Sasagawa Y."/>
            <person name="Umeda M."/>
            <person name="Hayashi T."/>
            <person name="Nikaido I."/>
            <person name="Watanabe H."/>
            <person name="Oguri K."/>
            <person name="Kitazato H."/>
            <person name="Fujioka K."/>
            <person name="Kido Y."/>
            <person name="Takami H."/>
        </authorList>
    </citation>
    <scope>NUCLEOTIDE SEQUENCE</scope>
    <source>
        <tissue evidence="3">Whole body</tissue>
    </source>
</reference>
<dbReference type="InterPro" id="IPR058920">
    <property type="entry name" value="PAP-OAS1-bd-rel"/>
</dbReference>
<feature type="domain" description="PAP/OAS1 substrate-binding-related" evidence="2">
    <location>
        <begin position="932"/>
        <end position="1129"/>
    </location>
</feature>
<accession>A0A6A7G9I3</accession>
<dbReference type="InterPro" id="IPR058921">
    <property type="entry name" value="PAP/OAS1-rel"/>
</dbReference>
<feature type="compositionally biased region" description="Polar residues" evidence="1">
    <location>
        <begin position="135"/>
        <end position="149"/>
    </location>
</feature>
<feature type="compositionally biased region" description="Polar residues" evidence="1">
    <location>
        <begin position="1447"/>
        <end position="1456"/>
    </location>
</feature>
<sequence>MSDRNTKRVLDIANEDCEHVDSFLSDFPHEDPEFLLQQNHYLFEKINSLENVVRSLQKLVTSTSESLDCDVDDLKKQMLRVRKKLRNPQQIRNLPQIRISSPIPNPGPSRSPNLPLPPLRTPLCARAGPRIYRSSAPQNRQQYESNSLPTPILDRSNSHRMISNSDPRTRGWSLLRDYRRGSMRSRSLSAVDVEFVRSHKKRSITNSNQILVFGAAKSASLPTIRITEKPSKRRKHSDTSISQISDRLQALSLPLSPPFRSNLKKYSSTWPEVREVKDSVEPNVVNSFPNVSDRKLGESRRLKRFEMRKSNTFASNRKSLKNESSKLSLNCEVKAQTLDRSPSPKAPPAVPVLASSAQIIRTTPAPTIQIAVPSNDTSCSDSSLSEIIEMKSTAVKPPVVSLPRPPPPPHPAPPSLLRTVTSESSIEPQCSQSPQIASAINLTPNEERAMQIHTDSDGLISSDPFVAASNFSPSQSQVSNITDQSPLQFNHPLDQISVSPLQSFLPYPINMHQSLPFQPSQIMLSPRSFPYAPTSHHAQQQQQQQQQIPTDTYHQQHLPQQHLSPPNQFTPHQFSLLSHLPQQHQFPPSQRQYQPRQPPPYHCQNSGVFQSDMNTFQFNNDPIYQPQSRPQMLNNSSFPPQCHPQRFSPNSGRFVQNPQFPHQNPSLPSQNVYQNNPNYEYFNSQQTNIQIPEIFPPNAMCLPPHDQRNSLVANNNSSSKTQKSDYFDDSIVRESSKPISVSVSAEAFKDHSIKADQQQNPSLVPLTITKNSSFLANEPSENEIQQFLNREEIVTAVSMVIRHLLPSEHSESVRFGIFRFVSEIVRKAVGSQVYPHGSFALKTYLPDGDIDLSAFFSHSRTASWAERVTEELMKEINKPTIDPLFRVQNIIFVNADPKLVKSQIGRITVDISANRTEALSTIAFFEEIDQLIGKNHLFKRTILLSKAWMKHEVSVLGSSDGMLSSYCLRVMILFIFNAFYSEIDSPLAGLFKLCRYLITFDWNNNVLSMYGPIPLKNMSQNPINRQMSLEERFRPIKAGLYSSTWPIGVKPLISHELVAKYSDEYAMMFNQSSECSTDIKSRNFSVRSLNIIGPINPFNNLSKSIIRKNAEQIKASFRDSAQILANAVVTCFTDGKCDSQILIHGLFKNTLSRYLTTFAPIVSANSLQSDGFVEIETKTEQNPKTSVHFDENQPNLKENETIHIEYSPLNGEKDSKIPRDVLKVDLTELLRNVDNAKQYDIPLNISENDLVKMICEILLKHESVPIGQMGSLLHSHTNKHSLPTMLKDRYGGLKKFIQNHNDIFQMSNDHPFNPTLSLVSPSTVQENLSTQSNNIVGMISPSLTDSLDNSATHFTAQHIHSTEFSNAAGFERHRSRRNSRISPRTRINSIERENSLSDCRLNRSSIESQIAFKPTRKKRGGTSHHRKGSIGGSNRTRHFRNEIPDHPSSSSYRFPH</sequence>